<accession>A0ABQ6HJ95</accession>
<organism evidence="3 4">
    <name type="scientific">Arsenicicoccus piscis</name>
    <dbReference type="NCBI Taxonomy" id="673954"/>
    <lineage>
        <taxon>Bacteria</taxon>
        <taxon>Bacillati</taxon>
        <taxon>Actinomycetota</taxon>
        <taxon>Actinomycetes</taxon>
        <taxon>Micrococcales</taxon>
        <taxon>Intrasporangiaceae</taxon>
        <taxon>Arsenicicoccus</taxon>
    </lineage>
</organism>
<comment type="caution">
    <text evidence="3">The sequence shown here is derived from an EMBL/GenBank/DDBJ whole genome shotgun (WGS) entry which is preliminary data.</text>
</comment>
<keyword evidence="1" id="KW-0812">Transmembrane</keyword>
<keyword evidence="4" id="KW-1185">Reference proteome</keyword>
<name>A0ABQ6HJ95_9MICO</name>
<dbReference type="Pfam" id="PF07811">
    <property type="entry name" value="TadE"/>
    <property type="match status" value="1"/>
</dbReference>
<dbReference type="InterPro" id="IPR012495">
    <property type="entry name" value="TadE-like_dom"/>
</dbReference>
<dbReference type="RefSeq" id="WP_241444366.1">
    <property type="nucleotide sequence ID" value="NZ_BSUJ01000001.1"/>
</dbReference>
<gene>
    <name evidence="3" type="ORF">GCM10025862_06000</name>
</gene>
<keyword evidence="1" id="KW-1133">Transmembrane helix</keyword>
<evidence type="ECO:0000313" key="3">
    <source>
        <dbReference type="EMBL" id="GMA18579.1"/>
    </source>
</evidence>
<protein>
    <recommendedName>
        <fullName evidence="2">TadE-like domain-containing protein</fullName>
    </recommendedName>
</protein>
<feature type="domain" description="TadE-like" evidence="2">
    <location>
        <begin position="10"/>
        <end position="52"/>
    </location>
</feature>
<dbReference type="Proteomes" id="UP001157109">
    <property type="component" value="Unassembled WGS sequence"/>
</dbReference>
<keyword evidence="1" id="KW-0472">Membrane</keyword>
<evidence type="ECO:0000313" key="4">
    <source>
        <dbReference type="Proteomes" id="UP001157109"/>
    </source>
</evidence>
<feature type="transmembrane region" description="Helical" evidence="1">
    <location>
        <begin position="12"/>
        <end position="35"/>
    </location>
</feature>
<evidence type="ECO:0000259" key="2">
    <source>
        <dbReference type="Pfam" id="PF07811"/>
    </source>
</evidence>
<evidence type="ECO:0000256" key="1">
    <source>
        <dbReference type="SAM" id="Phobius"/>
    </source>
</evidence>
<proteinExistence type="predicted"/>
<sequence>MSLRPDDERGSAVAEFALVAGLVALIFMAVLQLGLALHIRNTLLQCAVEGARYGARADVADGAAVGRAQTLIRDFTTDAYAGDVSERTTTVGGSQVVEVTVRAPLPVIGTLGPPGVVTVQGRAYKEGQ</sequence>
<reference evidence="4" key="1">
    <citation type="journal article" date="2019" name="Int. J. Syst. Evol. Microbiol.">
        <title>The Global Catalogue of Microorganisms (GCM) 10K type strain sequencing project: providing services to taxonomists for standard genome sequencing and annotation.</title>
        <authorList>
            <consortium name="The Broad Institute Genomics Platform"/>
            <consortium name="The Broad Institute Genome Sequencing Center for Infectious Disease"/>
            <person name="Wu L."/>
            <person name="Ma J."/>
        </authorList>
    </citation>
    <scope>NUCLEOTIDE SEQUENCE [LARGE SCALE GENOMIC DNA]</scope>
    <source>
        <strain evidence="4">NBRC 105830</strain>
    </source>
</reference>
<dbReference type="EMBL" id="BSUJ01000001">
    <property type="protein sequence ID" value="GMA18579.1"/>
    <property type="molecule type" value="Genomic_DNA"/>
</dbReference>